<evidence type="ECO:0000313" key="4">
    <source>
        <dbReference type="Proteomes" id="UP001248536"/>
    </source>
</evidence>
<keyword evidence="4" id="KW-1185">Reference proteome</keyword>
<reference evidence="2 4" key="3">
    <citation type="submission" date="2022-06" db="EMBL/GenBank/DDBJ databases">
        <title>Haloarcula sp. a new haloarchaeum isolate from saline soil.</title>
        <authorList>
            <person name="Strakova D."/>
            <person name="Galisteo C."/>
            <person name="Sanchez-Porro C."/>
            <person name="Ventosa A."/>
        </authorList>
    </citation>
    <scope>NUCLEOTIDE SEQUENCE [LARGE SCALE GENOMIC DNA]</scope>
    <source>
        <strain evidence="2 4">JCM 15760</strain>
    </source>
</reference>
<protein>
    <submittedName>
        <fullName evidence="1">Uncharacterized protein</fullName>
    </submittedName>
</protein>
<sequence>MKDYDSIELGFVFEEPPSQQAYETLFSMFYNQGDGSNGEKHHVIHYRDGDHRSTIDADNEEAAEIMTTASMCHVSLSTGHSNIDHTIEVGFDNSGMGLLATSPYHHLSLTTWIYSLEDPKKETLDTVKNRRMRYVRGLAEIAQIFGPLWGFGRRGGLAIGEDETIEDLATRTKPPLYEYNLFRTETVEAIGREQVLSAPAYYVEELDWGGVFMAVTEPPKQCGHECQQCDEVADQLGLSLAKTERYH</sequence>
<evidence type="ECO:0000313" key="1">
    <source>
        <dbReference type="EMBL" id="GGM51377.1"/>
    </source>
</evidence>
<reference evidence="1" key="2">
    <citation type="submission" date="2020-09" db="EMBL/GenBank/DDBJ databases">
        <authorList>
            <person name="Sun Q."/>
            <person name="Ohkuma M."/>
        </authorList>
    </citation>
    <scope>NUCLEOTIDE SEQUENCE</scope>
    <source>
        <strain evidence="1">JCM 15759</strain>
    </source>
</reference>
<evidence type="ECO:0000313" key="3">
    <source>
        <dbReference type="Proteomes" id="UP000656367"/>
    </source>
</evidence>
<dbReference type="Proteomes" id="UP001248536">
    <property type="component" value="Unassembled WGS sequence"/>
</dbReference>
<dbReference type="Proteomes" id="UP000656367">
    <property type="component" value="Unassembled WGS sequence"/>
</dbReference>
<dbReference type="EMBL" id="BMON01000007">
    <property type="protein sequence ID" value="GGM51377.1"/>
    <property type="molecule type" value="Genomic_DNA"/>
</dbReference>
<accession>A0A830FWU9</accession>
<organism evidence="1 3">
    <name type="scientific">Haloarcula argentinensis</name>
    <dbReference type="NCBI Taxonomy" id="43776"/>
    <lineage>
        <taxon>Archaea</taxon>
        <taxon>Methanobacteriati</taxon>
        <taxon>Methanobacteriota</taxon>
        <taxon>Stenosarchaea group</taxon>
        <taxon>Halobacteria</taxon>
        <taxon>Halobacteriales</taxon>
        <taxon>Haloarculaceae</taxon>
        <taxon>Haloarcula</taxon>
    </lineage>
</organism>
<name>A0A830FWU9_HALAR</name>
<reference evidence="1" key="1">
    <citation type="journal article" date="2014" name="Int. J. Syst. Evol. Microbiol.">
        <title>Complete genome sequence of Corynebacterium casei LMG S-19264T (=DSM 44701T), isolated from a smear-ripened cheese.</title>
        <authorList>
            <consortium name="US DOE Joint Genome Institute (JGI-PGF)"/>
            <person name="Walter F."/>
            <person name="Albersmeier A."/>
            <person name="Kalinowski J."/>
            <person name="Ruckert C."/>
        </authorList>
    </citation>
    <scope>NUCLEOTIDE SEQUENCE</scope>
    <source>
        <strain evidence="1">JCM 15759</strain>
    </source>
</reference>
<dbReference type="EMBL" id="JAMQCP010000005">
    <property type="protein sequence ID" value="MDS0255802.1"/>
    <property type="molecule type" value="Genomic_DNA"/>
</dbReference>
<gene>
    <name evidence="1" type="ORF">GCM10009006_35690</name>
    <name evidence="2" type="ORF">NC662_19035</name>
</gene>
<proteinExistence type="predicted"/>
<comment type="caution">
    <text evidence="1">The sequence shown here is derived from an EMBL/GenBank/DDBJ whole genome shotgun (WGS) entry which is preliminary data.</text>
</comment>
<evidence type="ECO:0000313" key="2">
    <source>
        <dbReference type="EMBL" id="MDS0255802.1"/>
    </source>
</evidence>
<dbReference type="RefSeq" id="WP_229727376.1">
    <property type="nucleotide sequence ID" value="NZ_BAABDY010000005.1"/>
</dbReference>
<dbReference type="AlphaFoldDB" id="A0A830FWU9"/>